<organism evidence="1 2">
    <name type="scientific">Anisodus tanguticus</name>
    <dbReference type="NCBI Taxonomy" id="243964"/>
    <lineage>
        <taxon>Eukaryota</taxon>
        <taxon>Viridiplantae</taxon>
        <taxon>Streptophyta</taxon>
        <taxon>Embryophyta</taxon>
        <taxon>Tracheophyta</taxon>
        <taxon>Spermatophyta</taxon>
        <taxon>Magnoliopsida</taxon>
        <taxon>eudicotyledons</taxon>
        <taxon>Gunneridae</taxon>
        <taxon>Pentapetalae</taxon>
        <taxon>asterids</taxon>
        <taxon>lamiids</taxon>
        <taxon>Solanales</taxon>
        <taxon>Solanaceae</taxon>
        <taxon>Solanoideae</taxon>
        <taxon>Hyoscyameae</taxon>
        <taxon>Anisodus</taxon>
    </lineage>
</organism>
<keyword evidence="2" id="KW-1185">Reference proteome</keyword>
<reference evidence="1" key="1">
    <citation type="submission" date="2023-12" db="EMBL/GenBank/DDBJ databases">
        <title>Genome assembly of Anisodus tanguticus.</title>
        <authorList>
            <person name="Wang Y.-J."/>
        </authorList>
    </citation>
    <scope>NUCLEOTIDE SEQUENCE</scope>
    <source>
        <strain evidence="1">KB-2021</strain>
        <tissue evidence="1">Leaf</tissue>
    </source>
</reference>
<sequence>MRNSKFSIKNLLRHKLGNLYVETKNKKIETERLARNYNEKKGRKKREDYTSVLAGIL</sequence>
<evidence type="ECO:0000313" key="2">
    <source>
        <dbReference type="Proteomes" id="UP001291623"/>
    </source>
</evidence>
<evidence type="ECO:0000313" key="1">
    <source>
        <dbReference type="EMBL" id="KAK4377321.1"/>
    </source>
</evidence>
<gene>
    <name evidence="1" type="ORF">RND71_003617</name>
</gene>
<dbReference type="AlphaFoldDB" id="A0AAE1VU97"/>
<name>A0AAE1VU97_9SOLA</name>
<proteinExistence type="predicted"/>
<dbReference type="EMBL" id="JAVYJV010000002">
    <property type="protein sequence ID" value="KAK4377321.1"/>
    <property type="molecule type" value="Genomic_DNA"/>
</dbReference>
<dbReference type="Proteomes" id="UP001291623">
    <property type="component" value="Unassembled WGS sequence"/>
</dbReference>
<accession>A0AAE1VU97</accession>
<protein>
    <submittedName>
        <fullName evidence="1">Uncharacterized protein</fullName>
    </submittedName>
</protein>
<comment type="caution">
    <text evidence="1">The sequence shown here is derived from an EMBL/GenBank/DDBJ whole genome shotgun (WGS) entry which is preliminary data.</text>
</comment>